<evidence type="ECO:0000313" key="2">
    <source>
        <dbReference type="EMBL" id="GLB41172.1"/>
    </source>
</evidence>
<reference evidence="2" key="1">
    <citation type="submission" date="2022-07" db="EMBL/GenBank/DDBJ databases">
        <title>The genome of Lyophyllum shimeji provides insight into the initial evolution of ectomycorrhizal fungal genome.</title>
        <authorList>
            <person name="Kobayashi Y."/>
            <person name="Shibata T."/>
            <person name="Hirakawa H."/>
            <person name="Shigenobu S."/>
            <person name="Nishiyama T."/>
            <person name="Yamada A."/>
            <person name="Hasebe M."/>
            <person name="Kawaguchi M."/>
        </authorList>
    </citation>
    <scope>NUCLEOTIDE SEQUENCE</scope>
    <source>
        <strain evidence="2">AT787</strain>
    </source>
</reference>
<comment type="caution">
    <text evidence="2">The sequence shown here is derived from an EMBL/GenBank/DDBJ whole genome shotgun (WGS) entry which is preliminary data.</text>
</comment>
<feature type="compositionally biased region" description="Polar residues" evidence="1">
    <location>
        <begin position="39"/>
        <end position="76"/>
    </location>
</feature>
<sequence length="238" mass="26363">MLPLRRKPSADDYGTFSTMPRTTNHYLPILRNLAATSFTSLGSPLSPVSPTCSRRASPKKTPSPQRKSRSSTSTSVFGKVVEKLKINPKGRAKTASGPAPKSPLRSPGLRGKRSFSGVGMWEEHSPQRLHQERLAELRRLRTARRAIEMEMEDGDDQAQYLTTRGADPFKTPPCTPTDAVLLSPVEMNLEGSPDSARSRRRQTERAVQVQRSGMKLLQTLGLDAREAVLEQCRKALEV</sequence>
<organism evidence="2 3">
    <name type="scientific">Lyophyllum shimeji</name>
    <name type="common">Hon-shimeji</name>
    <name type="synonym">Tricholoma shimeji</name>
    <dbReference type="NCBI Taxonomy" id="47721"/>
    <lineage>
        <taxon>Eukaryota</taxon>
        <taxon>Fungi</taxon>
        <taxon>Dikarya</taxon>
        <taxon>Basidiomycota</taxon>
        <taxon>Agaricomycotina</taxon>
        <taxon>Agaricomycetes</taxon>
        <taxon>Agaricomycetidae</taxon>
        <taxon>Agaricales</taxon>
        <taxon>Tricholomatineae</taxon>
        <taxon>Lyophyllaceae</taxon>
        <taxon>Lyophyllum</taxon>
    </lineage>
</organism>
<evidence type="ECO:0000313" key="3">
    <source>
        <dbReference type="Proteomes" id="UP001063166"/>
    </source>
</evidence>
<feature type="region of interest" description="Disordered" evidence="1">
    <location>
        <begin position="186"/>
        <end position="210"/>
    </location>
</feature>
<keyword evidence="3" id="KW-1185">Reference proteome</keyword>
<dbReference type="AlphaFoldDB" id="A0A9P3UQD8"/>
<dbReference type="OrthoDB" id="3065321at2759"/>
<evidence type="ECO:0000256" key="1">
    <source>
        <dbReference type="SAM" id="MobiDB-lite"/>
    </source>
</evidence>
<accession>A0A9P3UQD8</accession>
<name>A0A9P3UQD8_LYOSH</name>
<dbReference type="Proteomes" id="UP001063166">
    <property type="component" value="Unassembled WGS sequence"/>
</dbReference>
<proteinExistence type="predicted"/>
<dbReference type="EMBL" id="BRPK01000009">
    <property type="protein sequence ID" value="GLB41172.1"/>
    <property type="molecule type" value="Genomic_DNA"/>
</dbReference>
<protein>
    <submittedName>
        <fullName evidence="2">Uncharacterized protein</fullName>
    </submittedName>
</protein>
<feature type="region of interest" description="Disordered" evidence="1">
    <location>
        <begin position="39"/>
        <end position="116"/>
    </location>
</feature>
<feature type="region of interest" description="Disordered" evidence="1">
    <location>
        <begin position="1"/>
        <end position="21"/>
    </location>
</feature>
<gene>
    <name evidence="2" type="ORF">LshimejAT787_0903870</name>
</gene>